<comment type="caution">
    <text evidence="1">The sequence shown here is derived from an EMBL/GenBank/DDBJ whole genome shotgun (WGS) entry which is preliminary data.</text>
</comment>
<organism evidence="1 2">
    <name type="scientific">Brachionus plicatilis</name>
    <name type="common">Marine rotifer</name>
    <name type="synonym">Brachionus muelleri</name>
    <dbReference type="NCBI Taxonomy" id="10195"/>
    <lineage>
        <taxon>Eukaryota</taxon>
        <taxon>Metazoa</taxon>
        <taxon>Spiralia</taxon>
        <taxon>Gnathifera</taxon>
        <taxon>Rotifera</taxon>
        <taxon>Eurotatoria</taxon>
        <taxon>Monogononta</taxon>
        <taxon>Pseudotrocha</taxon>
        <taxon>Ploima</taxon>
        <taxon>Brachionidae</taxon>
        <taxon>Brachionus</taxon>
    </lineage>
</organism>
<proteinExistence type="predicted"/>
<evidence type="ECO:0000313" key="1">
    <source>
        <dbReference type="EMBL" id="RNA22945.1"/>
    </source>
</evidence>
<dbReference type="AlphaFoldDB" id="A0A3M7RI31"/>
<sequence length="60" mass="6692">MFLVLIDKYSADLALVILLSILPKVTNLGKKGDRNLKQISNITHQKDLDGYNCGVYIVNT</sequence>
<accession>A0A3M7RI31</accession>
<gene>
    <name evidence="1" type="ORF">BpHYR1_005780</name>
</gene>
<name>A0A3M7RI31_BRAPC</name>
<dbReference type="EMBL" id="REGN01003373">
    <property type="protein sequence ID" value="RNA22945.1"/>
    <property type="molecule type" value="Genomic_DNA"/>
</dbReference>
<keyword evidence="2" id="KW-1185">Reference proteome</keyword>
<dbReference type="Proteomes" id="UP000276133">
    <property type="component" value="Unassembled WGS sequence"/>
</dbReference>
<evidence type="ECO:0000313" key="2">
    <source>
        <dbReference type="Proteomes" id="UP000276133"/>
    </source>
</evidence>
<protein>
    <submittedName>
        <fullName evidence="1">Uncharacterized protein</fullName>
    </submittedName>
</protein>
<reference evidence="1 2" key="1">
    <citation type="journal article" date="2018" name="Sci. Rep.">
        <title>Genomic signatures of local adaptation to the degree of environmental predictability in rotifers.</title>
        <authorList>
            <person name="Franch-Gras L."/>
            <person name="Hahn C."/>
            <person name="Garcia-Roger E.M."/>
            <person name="Carmona M.J."/>
            <person name="Serra M."/>
            <person name="Gomez A."/>
        </authorList>
    </citation>
    <scope>NUCLEOTIDE SEQUENCE [LARGE SCALE GENOMIC DNA]</scope>
    <source>
        <strain evidence="1">HYR1</strain>
    </source>
</reference>